<name>R4T4H7_9PSEU</name>
<dbReference type="GO" id="GO:0008703">
    <property type="term" value="F:5-amino-6-(5-phosphoribosylamino)uracil reductase activity"/>
    <property type="evidence" value="ECO:0007669"/>
    <property type="project" value="InterPro"/>
</dbReference>
<reference evidence="2 3" key="1">
    <citation type="journal article" date="2013" name="BMC Genomics">
        <title>ContigScape: a Cytoscape plugin facilitating microbial genome gap closing.</title>
        <authorList>
            <person name="Tang B."/>
            <person name="Wang Q."/>
            <person name="Yang M."/>
            <person name="Xie F."/>
            <person name="Zhu Y."/>
            <person name="Zhuo Y."/>
            <person name="Wang S."/>
            <person name="Gao H."/>
            <person name="Ding X."/>
            <person name="Zhang L."/>
            <person name="Zhao G."/>
            <person name="Zheng H."/>
        </authorList>
    </citation>
    <scope>NUCLEOTIDE SEQUENCE [LARGE SCALE GENOMIC DNA]</scope>
    <source>
        <strain evidence="2 3">HCCB10007</strain>
    </source>
</reference>
<feature type="domain" description="Bacterial bifunctional deaminase-reductase C-terminal" evidence="1">
    <location>
        <begin position="2"/>
        <end position="37"/>
    </location>
</feature>
<proteinExistence type="predicted"/>
<dbReference type="AlphaFoldDB" id="R4T4H7"/>
<accession>R4T4H7</accession>
<dbReference type="HOGENOM" id="CLU_2875802_0_0_11"/>
<dbReference type="SUPFAM" id="SSF53597">
    <property type="entry name" value="Dihydrofolate reductase-like"/>
    <property type="match status" value="1"/>
</dbReference>
<dbReference type="InterPro" id="IPR002734">
    <property type="entry name" value="RibDG_C"/>
</dbReference>
<organism evidence="2 3">
    <name type="scientific">Amycolatopsis keratiniphila</name>
    <dbReference type="NCBI Taxonomy" id="129921"/>
    <lineage>
        <taxon>Bacteria</taxon>
        <taxon>Bacillati</taxon>
        <taxon>Actinomycetota</taxon>
        <taxon>Actinomycetes</taxon>
        <taxon>Pseudonocardiales</taxon>
        <taxon>Pseudonocardiaceae</taxon>
        <taxon>Amycolatopsis</taxon>
        <taxon>Amycolatopsis japonica group</taxon>
    </lineage>
</organism>
<dbReference type="Gene3D" id="3.40.430.10">
    <property type="entry name" value="Dihydrofolate Reductase, subunit A"/>
    <property type="match status" value="1"/>
</dbReference>
<dbReference type="Proteomes" id="UP000013968">
    <property type="component" value="Chromosome"/>
</dbReference>
<evidence type="ECO:0000259" key="1">
    <source>
        <dbReference type="Pfam" id="PF01872"/>
    </source>
</evidence>
<protein>
    <submittedName>
        <fullName evidence="2">Bifunctional deaminase-reductase domain-containing protein</fullName>
    </submittedName>
</protein>
<dbReference type="EMBL" id="CP003410">
    <property type="protein sequence ID" value="AGM07326.1"/>
    <property type="molecule type" value="Genomic_DNA"/>
</dbReference>
<sequence length="63" mass="6269">MGADVAGQLLVAGLLDEVHLHVAPVLLGQGTGVFGGRVGELVLEGAPVAGLATHLRFRVAGVS</sequence>
<dbReference type="KEGG" id="aoi:AORI_4742"/>
<keyword evidence="3" id="KW-1185">Reference proteome</keyword>
<gene>
    <name evidence="2" type="ORF">AORI_4742</name>
</gene>
<dbReference type="RefSeq" id="WP_016335074.1">
    <property type="nucleotide sequence ID" value="NC_021252.1"/>
</dbReference>
<evidence type="ECO:0000313" key="3">
    <source>
        <dbReference type="Proteomes" id="UP000013968"/>
    </source>
</evidence>
<dbReference type="GO" id="GO:0009231">
    <property type="term" value="P:riboflavin biosynthetic process"/>
    <property type="evidence" value="ECO:0007669"/>
    <property type="project" value="InterPro"/>
</dbReference>
<dbReference type="Pfam" id="PF01872">
    <property type="entry name" value="RibD_C"/>
    <property type="match status" value="1"/>
</dbReference>
<evidence type="ECO:0000313" key="2">
    <source>
        <dbReference type="EMBL" id="AGM07326.1"/>
    </source>
</evidence>
<dbReference type="InterPro" id="IPR024072">
    <property type="entry name" value="DHFR-like_dom_sf"/>
</dbReference>